<evidence type="ECO:0000313" key="3">
    <source>
        <dbReference type="EMBL" id="OXE50423.1"/>
    </source>
</evidence>
<gene>
    <name evidence="3" type="ORF">ADH67_05005</name>
</gene>
<dbReference type="EMBL" id="NHMP01000002">
    <property type="protein sequence ID" value="OXE50423.1"/>
    <property type="molecule type" value="Genomic_DNA"/>
</dbReference>
<proteinExistence type="predicted"/>
<dbReference type="GO" id="GO:0004803">
    <property type="term" value="F:transposase activity"/>
    <property type="evidence" value="ECO:0007669"/>
    <property type="project" value="InterPro"/>
</dbReference>
<organism evidence="3 4">
    <name type="scientific">Turicimonas muris</name>
    <dbReference type="NCBI Taxonomy" id="1796652"/>
    <lineage>
        <taxon>Bacteria</taxon>
        <taxon>Pseudomonadati</taxon>
        <taxon>Pseudomonadota</taxon>
        <taxon>Betaproteobacteria</taxon>
        <taxon>Burkholderiales</taxon>
        <taxon>Sutterellaceae</taxon>
        <taxon>Turicimonas</taxon>
    </lineage>
</organism>
<reference evidence="4" key="1">
    <citation type="submission" date="2017-05" db="EMBL/GenBank/DDBJ databases">
        <title>Improved OligoMM genomes.</title>
        <authorList>
            <person name="Garzetti D."/>
        </authorList>
    </citation>
    <scope>NUCLEOTIDE SEQUENCE [LARGE SCALE GENOMIC DNA]</scope>
    <source>
        <strain evidence="4">YL45</strain>
    </source>
</reference>
<dbReference type="GO" id="GO:0006313">
    <property type="term" value="P:DNA transposition"/>
    <property type="evidence" value="ECO:0007669"/>
    <property type="project" value="InterPro"/>
</dbReference>
<evidence type="ECO:0000259" key="2">
    <source>
        <dbReference type="Pfam" id="PF01609"/>
    </source>
</evidence>
<accession>A0A227KQI5</accession>
<feature type="compositionally biased region" description="Acidic residues" evidence="1">
    <location>
        <begin position="373"/>
        <end position="393"/>
    </location>
</feature>
<feature type="domain" description="Transposase IS4-like" evidence="2">
    <location>
        <begin position="1"/>
        <end position="301"/>
    </location>
</feature>
<feature type="region of interest" description="Disordered" evidence="1">
    <location>
        <begin position="369"/>
        <end position="393"/>
    </location>
</feature>
<evidence type="ECO:0000313" key="4">
    <source>
        <dbReference type="Proteomes" id="UP000214610"/>
    </source>
</evidence>
<keyword evidence="4" id="KW-1185">Reference proteome</keyword>
<name>A0A227KQI5_9BURK</name>
<sequence>MDSTSISSYSEKLPNVVRGRNKDEDNLPQINLLMLVDSKTGLPLFYRHYDGNVPDAQTVRRVIADNSRLKLTDVVLVSDKGYSSNKNINDCLRNDVGLLFNMKCGVKDSLTQEVIDEEMSNLRDLNKRDWYTEAFQITKKIEWSYERQPVPRKRPSKNTRDVATLYWHIYFDKQIAEKVTQGLFERIGKIQEKLHKKESLDENEQTLFEEVFEKAESTDEDTPVSYTINNKKVDEKLRYKGYRVLVSNEISDARKAWCAYQERWKVEDTFKTLKSRLGCSRNRVSDNESLNGKIFVQFLAASIAMVVRARLKKYSEECRKSDGPALIYDSDGTVLESLNNIMQTKFQAGYYFGEIAGKRRKLFEALGVSVPDSEPEREMDYDDEADEYDDDEL</sequence>
<dbReference type="Pfam" id="PF01609">
    <property type="entry name" value="DDE_Tnp_1"/>
    <property type="match status" value="1"/>
</dbReference>
<dbReference type="AlphaFoldDB" id="A0A227KQI5"/>
<dbReference type="SUPFAM" id="SSF53098">
    <property type="entry name" value="Ribonuclease H-like"/>
    <property type="match status" value="1"/>
</dbReference>
<dbReference type="InterPro" id="IPR002559">
    <property type="entry name" value="Transposase_11"/>
</dbReference>
<protein>
    <submittedName>
        <fullName evidence="3">Transposase</fullName>
    </submittedName>
</protein>
<evidence type="ECO:0000256" key="1">
    <source>
        <dbReference type="SAM" id="MobiDB-lite"/>
    </source>
</evidence>
<dbReference type="Proteomes" id="UP000214610">
    <property type="component" value="Unassembled WGS sequence"/>
</dbReference>
<dbReference type="PANTHER" id="PTHR34614:SF2">
    <property type="entry name" value="TRANSPOSASE IS4-LIKE DOMAIN-CONTAINING PROTEIN"/>
    <property type="match status" value="1"/>
</dbReference>
<dbReference type="GO" id="GO:0003677">
    <property type="term" value="F:DNA binding"/>
    <property type="evidence" value="ECO:0007669"/>
    <property type="project" value="InterPro"/>
</dbReference>
<dbReference type="InterPro" id="IPR012337">
    <property type="entry name" value="RNaseH-like_sf"/>
</dbReference>
<dbReference type="PANTHER" id="PTHR34614">
    <property type="match status" value="1"/>
</dbReference>
<comment type="caution">
    <text evidence="3">The sequence shown here is derived from an EMBL/GenBank/DDBJ whole genome shotgun (WGS) entry which is preliminary data.</text>
</comment>